<dbReference type="EMBL" id="KI913118">
    <property type="protein sequence ID" value="ETV85052.1"/>
    <property type="molecule type" value="Genomic_DNA"/>
</dbReference>
<proteinExistence type="predicted"/>
<accession>W4GZJ0</accession>
<protein>
    <submittedName>
        <fullName evidence="1">Uncharacterized protein</fullName>
    </submittedName>
</protein>
<dbReference type="RefSeq" id="XP_009825070.1">
    <property type="nucleotide sequence ID" value="XM_009826768.1"/>
</dbReference>
<sequence length="68" mass="7400">MFTAVCLANATTRHIAQPIPEPGKPINPTPAAWSDRRLAYYSANPLCLPNGAGTMLLVQEVFTFEDPL</sequence>
<dbReference type="VEuPathDB" id="FungiDB:H257_02929"/>
<dbReference type="AlphaFoldDB" id="W4GZJ0"/>
<organism evidence="1">
    <name type="scientific">Aphanomyces astaci</name>
    <name type="common">Crayfish plague agent</name>
    <dbReference type="NCBI Taxonomy" id="112090"/>
    <lineage>
        <taxon>Eukaryota</taxon>
        <taxon>Sar</taxon>
        <taxon>Stramenopiles</taxon>
        <taxon>Oomycota</taxon>
        <taxon>Saprolegniomycetes</taxon>
        <taxon>Saprolegniales</taxon>
        <taxon>Verrucalvaceae</taxon>
        <taxon>Aphanomyces</taxon>
    </lineage>
</organism>
<dbReference type="GeneID" id="20804925"/>
<evidence type="ECO:0000313" key="1">
    <source>
        <dbReference type="EMBL" id="ETV85052.1"/>
    </source>
</evidence>
<gene>
    <name evidence="1" type="ORF">H257_02929</name>
</gene>
<name>W4GZJ0_APHAT</name>
<reference evidence="1" key="1">
    <citation type="submission" date="2013-12" db="EMBL/GenBank/DDBJ databases">
        <title>The Genome Sequence of Aphanomyces astaci APO3.</title>
        <authorList>
            <consortium name="The Broad Institute Genomics Platform"/>
            <person name="Russ C."/>
            <person name="Tyler B."/>
            <person name="van West P."/>
            <person name="Dieguez-Uribeondo J."/>
            <person name="Young S.K."/>
            <person name="Zeng Q."/>
            <person name="Gargeya S."/>
            <person name="Fitzgerald M."/>
            <person name="Abouelleil A."/>
            <person name="Alvarado L."/>
            <person name="Chapman S.B."/>
            <person name="Gainer-Dewar J."/>
            <person name="Goldberg J."/>
            <person name="Griggs A."/>
            <person name="Gujja S."/>
            <person name="Hansen M."/>
            <person name="Howarth C."/>
            <person name="Imamovic A."/>
            <person name="Ireland A."/>
            <person name="Larimer J."/>
            <person name="McCowan C."/>
            <person name="Murphy C."/>
            <person name="Pearson M."/>
            <person name="Poon T.W."/>
            <person name="Priest M."/>
            <person name="Roberts A."/>
            <person name="Saif S."/>
            <person name="Shea T."/>
            <person name="Sykes S."/>
            <person name="Wortman J."/>
            <person name="Nusbaum C."/>
            <person name="Birren B."/>
        </authorList>
    </citation>
    <scope>NUCLEOTIDE SEQUENCE [LARGE SCALE GENOMIC DNA]</scope>
    <source>
        <strain evidence="1">APO3</strain>
    </source>
</reference>